<keyword evidence="5 7" id="KW-0408">Iron</keyword>
<dbReference type="InterPro" id="IPR017972">
    <property type="entry name" value="Cyt_P450_CS"/>
</dbReference>
<dbReference type="InterPro" id="IPR050196">
    <property type="entry name" value="Cytochrome_P450_Monoox"/>
</dbReference>
<keyword evidence="10" id="KW-1185">Reference proteome</keyword>
<dbReference type="Pfam" id="PF00067">
    <property type="entry name" value="p450"/>
    <property type="match status" value="1"/>
</dbReference>
<reference evidence="9 10" key="1">
    <citation type="journal article" date="2014" name="Int. J. Syst. Evol. Microbiol.">
        <title>Complete genome sequence of Corynebacterium casei LMG S-19264T (=DSM 44701T), isolated from a smear-ripened cheese.</title>
        <authorList>
            <consortium name="US DOE Joint Genome Institute (JGI-PGF)"/>
            <person name="Walter F."/>
            <person name="Albersmeier A."/>
            <person name="Kalinowski J."/>
            <person name="Ruckert C."/>
        </authorList>
    </citation>
    <scope>NUCLEOTIDE SEQUENCE [LARGE SCALE GENOMIC DNA]</scope>
    <source>
        <strain evidence="9 10">CGMCC 1.9161</strain>
    </source>
</reference>
<accession>A0A917QG98</accession>
<gene>
    <name evidence="9" type="ORF">GCM10011322_40410</name>
</gene>
<dbReference type="InterPro" id="IPR002401">
    <property type="entry name" value="Cyt_P450_E_grp-I"/>
</dbReference>
<evidence type="ECO:0000313" key="9">
    <source>
        <dbReference type="EMBL" id="GGK49302.1"/>
    </source>
</evidence>
<evidence type="ECO:0000256" key="4">
    <source>
        <dbReference type="ARBA" id="ARBA00023002"/>
    </source>
</evidence>
<keyword evidence="2 7" id="KW-0349">Heme</keyword>
<evidence type="ECO:0000256" key="8">
    <source>
        <dbReference type="RuleBase" id="RU000461"/>
    </source>
</evidence>
<dbReference type="InterPro" id="IPR001128">
    <property type="entry name" value="Cyt_P450"/>
</dbReference>
<dbReference type="EMBL" id="BMMF01000014">
    <property type="protein sequence ID" value="GGK49302.1"/>
    <property type="molecule type" value="Genomic_DNA"/>
</dbReference>
<dbReference type="GO" id="GO:0020037">
    <property type="term" value="F:heme binding"/>
    <property type="evidence" value="ECO:0007669"/>
    <property type="project" value="InterPro"/>
</dbReference>
<comment type="similarity">
    <text evidence="1 8">Belongs to the cytochrome P450 family.</text>
</comment>
<dbReference type="RefSeq" id="WP_188915078.1">
    <property type="nucleotide sequence ID" value="NZ_BMMF01000014.1"/>
</dbReference>
<evidence type="ECO:0000313" key="10">
    <source>
        <dbReference type="Proteomes" id="UP000600449"/>
    </source>
</evidence>
<dbReference type="GO" id="GO:0004497">
    <property type="term" value="F:monooxygenase activity"/>
    <property type="evidence" value="ECO:0007669"/>
    <property type="project" value="UniProtKB-KW"/>
</dbReference>
<dbReference type="Gene3D" id="1.10.630.10">
    <property type="entry name" value="Cytochrome P450"/>
    <property type="match status" value="1"/>
</dbReference>
<dbReference type="PROSITE" id="PS00086">
    <property type="entry name" value="CYTOCHROME_P450"/>
    <property type="match status" value="1"/>
</dbReference>
<evidence type="ECO:0000256" key="6">
    <source>
        <dbReference type="ARBA" id="ARBA00023033"/>
    </source>
</evidence>
<evidence type="ECO:0000256" key="1">
    <source>
        <dbReference type="ARBA" id="ARBA00010617"/>
    </source>
</evidence>
<dbReference type="InterPro" id="IPR036396">
    <property type="entry name" value="Cyt_P450_sf"/>
</dbReference>
<dbReference type="GO" id="GO:0005506">
    <property type="term" value="F:iron ion binding"/>
    <property type="evidence" value="ECO:0007669"/>
    <property type="project" value="InterPro"/>
</dbReference>
<dbReference type="Proteomes" id="UP000600449">
    <property type="component" value="Unassembled WGS sequence"/>
</dbReference>
<comment type="cofactor">
    <cofactor evidence="7">
        <name>heme</name>
        <dbReference type="ChEBI" id="CHEBI:30413"/>
    </cofactor>
</comment>
<name>A0A917QG98_9HYPH</name>
<dbReference type="AlphaFoldDB" id="A0A917QG98"/>
<dbReference type="PANTHER" id="PTHR24291">
    <property type="entry name" value="CYTOCHROME P450 FAMILY 4"/>
    <property type="match status" value="1"/>
</dbReference>
<comment type="caution">
    <text evidence="9">The sequence shown here is derived from an EMBL/GenBank/DDBJ whole genome shotgun (WGS) entry which is preliminary data.</text>
</comment>
<evidence type="ECO:0000256" key="7">
    <source>
        <dbReference type="PIRSR" id="PIRSR602401-1"/>
    </source>
</evidence>
<evidence type="ECO:0000256" key="5">
    <source>
        <dbReference type="ARBA" id="ARBA00023004"/>
    </source>
</evidence>
<dbReference type="SUPFAM" id="SSF48264">
    <property type="entry name" value="Cytochrome P450"/>
    <property type="match status" value="1"/>
</dbReference>
<organism evidence="9 10">
    <name type="scientific">Salinarimonas ramus</name>
    <dbReference type="NCBI Taxonomy" id="690164"/>
    <lineage>
        <taxon>Bacteria</taxon>
        <taxon>Pseudomonadati</taxon>
        <taxon>Pseudomonadota</taxon>
        <taxon>Alphaproteobacteria</taxon>
        <taxon>Hyphomicrobiales</taxon>
        <taxon>Salinarimonadaceae</taxon>
        <taxon>Salinarimonas</taxon>
    </lineage>
</organism>
<sequence length="464" mass="51389">MDEPILARPRFSPPAPTPMREPPDLFSFLRQARDNPLATWTRDHFEKPVVYGKGVLGRVMVLSEPRAIRHVLVENAENYRKDALTRRVLAPGLGQGLFTAEGEDWRTLRRTLAPMFSPRHVASFAEPMAVAARRLTRRLARREGRTVDVEIETTRLTLDVLERTIFTSGLERDPDALGRAITKLFAAIGPVDPLDVLGLPEWLPRLGRIQARPSIDFFARVVDELIGTRRALVESGAEVPRDLLTLLLEARDPETGEGLDDLDVRANIVTFIGAGHETTANALTWALYLVSQAPDVRARLEAEVDTVVGEGPVAAEHAGALPWTKAVIEETMRLYPPAAFMSREAIAEDRVAGIRLPAGAIVMIAPWVLHRHTLIWDDPAAFDPTRFFGEARGRIDRYAYLPFGAGPRVCIGAAFALQEAVLALAEIVRAVRLDLAPEAVVEPVQRVTLRPRNGMPMRVTRRAG</sequence>
<evidence type="ECO:0000256" key="3">
    <source>
        <dbReference type="ARBA" id="ARBA00022723"/>
    </source>
</evidence>
<protein>
    <submittedName>
        <fullName evidence="9">Cytochrome P450</fullName>
    </submittedName>
</protein>
<keyword evidence="4 8" id="KW-0560">Oxidoreductase</keyword>
<proteinExistence type="inferred from homology"/>
<evidence type="ECO:0000256" key="2">
    <source>
        <dbReference type="ARBA" id="ARBA00022617"/>
    </source>
</evidence>
<dbReference type="GO" id="GO:0016705">
    <property type="term" value="F:oxidoreductase activity, acting on paired donors, with incorporation or reduction of molecular oxygen"/>
    <property type="evidence" value="ECO:0007669"/>
    <property type="project" value="InterPro"/>
</dbReference>
<dbReference type="PRINTS" id="PR00463">
    <property type="entry name" value="EP450I"/>
</dbReference>
<dbReference type="PANTHER" id="PTHR24291:SF50">
    <property type="entry name" value="BIFUNCTIONAL ALBAFLAVENONE MONOOXYGENASE_TERPENE SYNTHASE"/>
    <property type="match status" value="1"/>
</dbReference>
<keyword evidence="3 7" id="KW-0479">Metal-binding</keyword>
<feature type="binding site" description="axial binding residue" evidence="7">
    <location>
        <position position="410"/>
    </location>
    <ligand>
        <name>heme</name>
        <dbReference type="ChEBI" id="CHEBI:30413"/>
    </ligand>
    <ligandPart>
        <name>Fe</name>
        <dbReference type="ChEBI" id="CHEBI:18248"/>
    </ligandPart>
</feature>
<keyword evidence="6 8" id="KW-0503">Monooxygenase</keyword>
<dbReference type="PRINTS" id="PR00385">
    <property type="entry name" value="P450"/>
</dbReference>